<dbReference type="PANTHER" id="PTHR43409:SF7">
    <property type="entry name" value="BLL1977 PROTEIN"/>
    <property type="match status" value="1"/>
</dbReference>
<evidence type="ECO:0000259" key="6">
    <source>
        <dbReference type="SMART" id="SM00729"/>
    </source>
</evidence>
<dbReference type="InterPro" id="IPR007197">
    <property type="entry name" value="rSAM"/>
</dbReference>
<name>A0A7U3YJS4_DESPD</name>
<feature type="domain" description="Elp3/MiaA/NifB-like radical SAM core" evidence="6">
    <location>
        <begin position="254"/>
        <end position="447"/>
    </location>
</feature>
<dbReference type="PANTHER" id="PTHR43409">
    <property type="entry name" value="ANAEROBIC MAGNESIUM-PROTOPORPHYRIN IX MONOMETHYL ESTER CYCLASE-RELATED"/>
    <property type="match status" value="1"/>
</dbReference>
<evidence type="ECO:0000313" key="7">
    <source>
        <dbReference type="EMBL" id="ADW16682.1"/>
    </source>
</evidence>
<dbReference type="GO" id="GO:0051536">
    <property type="term" value="F:iron-sulfur cluster binding"/>
    <property type="evidence" value="ECO:0007669"/>
    <property type="project" value="UniProtKB-KW"/>
</dbReference>
<dbReference type="InterPro" id="IPR058240">
    <property type="entry name" value="rSAM_sf"/>
</dbReference>
<evidence type="ECO:0000256" key="2">
    <source>
        <dbReference type="ARBA" id="ARBA00022691"/>
    </source>
</evidence>
<dbReference type="EMBL" id="CP002364">
    <property type="protein sequence ID" value="ADW16682.1"/>
    <property type="molecule type" value="Genomic_DNA"/>
</dbReference>
<gene>
    <name evidence="7" type="ordered locus">Despr_0502</name>
</gene>
<keyword evidence="5" id="KW-0411">Iron-sulfur</keyword>
<dbReference type="Gene3D" id="3.80.30.20">
    <property type="entry name" value="tm_1862 like domain"/>
    <property type="match status" value="1"/>
</dbReference>
<keyword evidence="8" id="KW-1185">Reference proteome</keyword>
<dbReference type="AlphaFoldDB" id="A0A7U3YJS4"/>
<evidence type="ECO:0000256" key="5">
    <source>
        <dbReference type="ARBA" id="ARBA00023014"/>
    </source>
</evidence>
<dbReference type="SFLD" id="SFLDS00029">
    <property type="entry name" value="Radical_SAM"/>
    <property type="match status" value="1"/>
</dbReference>
<evidence type="ECO:0000313" key="8">
    <source>
        <dbReference type="Proteomes" id="UP000006365"/>
    </source>
</evidence>
<proteinExistence type="predicted"/>
<evidence type="ECO:0000256" key="1">
    <source>
        <dbReference type="ARBA" id="ARBA00001966"/>
    </source>
</evidence>
<dbReference type="SMART" id="SM00729">
    <property type="entry name" value="Elp3"/>
    <property type="match status" value="1"/>
</dbReference>
<dbReference type="InterPro" id="IPR051198">
    <property type="entry name" value="BchE-like"/>
</dbReference>
<protein>
    <submittedName>
        <fullName evidence="7">Elongator protein 3/MiaB/NifB</fullName>
    </submittedName>
</protein>
<dbReference type="Proteomes" id="UP000006365">
    <property type="component" value="Chromosome"/>
</dbReference>
<dbReference type="SFLD" id="SFLDG01082">
    <property type="entry name" value="B12-binding_domain_containing"/>
    <property type="match status" value="1"/>
</dbReference>
<dbReference type="SUPFAM" id="SSF102114">
    <property type="entry name" value="Radical SAM enzymes"/>
    <property type="match status" value="1"/>
</dbReference>
<keyword evidence="2" id="KW-0949">S-adenosyl-L-methionine</keyword>
<dbReference type="GO" id="GO:0046872">
    <property type="term" value="F:metal ion binding"/>
    <property type="evidence" value="ECO:0007669"/>
    <property type="project" value="UniProtKB-KW"/>
</dbReference>
<dbReference type="InterPro" id="IPR006638">
    <property type="entry name" value="Elp3/MiaA/NifB-like_rSAM"/>
</dbReference>
<evidence type="ECO:0000256" key="4">
    <source>
        <dbReference type="ARBA" id="ARBA00023004"/>
    </source>
</evidence>
<dbReference type="GO" id="GO:0003824">
    <property type="term" value="F:catalytic activity"/>
    <property type="evidence" value="ECO:0007669"/>
    <property type="project" value="InterPro"/>
</dbReference>
<comment type="cofactor">
    <cofactor evidence="1">
        <name>[4Fe-4S] cluster</name>
        <dbReference type="ChEBI" id="CHEBI:49883"/>
    </cofactor>
</comment>
<reference evidence="7 8" key="1">
    <citation type="journal article" date="2011" name="Stand. Genomic Sci.">
        <title>Complete genome sequence of Desulfobulbus propionicus type strain (1pr3).</title>
        <authorList>
            <person name="Pagani I."/>
            <person name="Lapidus A."/>
            <person name="Nolan M."/>
            <person name="Lucas S."/>
            <person name="Hammon N."/>
            <person name="Deshpande S."/>
            <person name="Cheng J.F."/>
            <person name="Chertkov O."/>
            <person name="Davenport K."/>
            <person name="Tapia R."/>
            <person name="Han C."/>
            <person name="Goodwin L."/>
            <person name="Pitluck S."/>
            <person name="Liolios K."/>
            <person name="Mavromatis K."/>
            <person name="Ivanova N."/>
            <person name="Mikhailova N."/>
            <person name="Pati A."/>
            <person name="Chen A."/>
            <person name="Palaniappan K."/>
            <person name="Land M."/>
            <person name="Hauser L."/>
            <person name="Chang Y.J."/>
            <person name="Jeffries C.D."/>
            <person name="Detter J.C."/>
            <person name="Brambilla E."/>
            <person name="Kannan K.P."/>
            <person name="Djao O.D."/>
            <person name="Rohde M."/>
            <person name="Pukall R."/>
            <person name="Spring S."/>
            <person name="Goker M."/>
            <person name="Sikorski J."/>
            <person name="Woyke T."/>
            <person name="Bristow J."/>
            <person name="Eisen J.A."/>
            <person name="Markowitz V."/>
            <person name="Hugenholtz P."/>
            <person name="Kyrpides N.C."/>
            <person name="Klenk H.P."/>
        </authorList>
    </citation>
    <scope>NUCLEOTIDE SEQUENCE [LARGE SCALE GENOMIC DNA]</scope>
    <source>
        <strain evidence="8">ATCC 33891 / DSM 2032 / 1pr3</strain>
    </source>
</reference>
<dbReference type="KEGG" id="dpr:Despr_0502"/>
<dbReference type="GO" id="GO:0005829">
    <property type="term" value="C:cytosol"/>
    <property type="evidence" value="ECO:0007669"/>
    <property type="project" value="TreeGrafter"/>
</dbReference>
<evidence type="ECO:0000256" key="3">
    <source>
        <dbReference type="ARBA" id="ARBA00022723"/>
    </source>
</evidence>
<dbReference type="InterPro" id="IPR023404">
    <property type="entry name" value="rSAM_horseshoe"/>
</dbReference>
<dbReference type="RefSeq" id="WP_015723229.1">
    <property type="nucleotide sequence ID" value="NC_014972.1"/>
</dbReference>
<keyword evidence="4" id="KW-0408">Iron</keyword>
<organism evidence="7 8">
    <name type="scientific">Desulfobulbus propionicus (strain ATCC 33891 / DSM 2032 / VKM B-1956 / 1pr3)</name>
    <dbReference type="NCBI Taxonomy" id="577650"/>
    <lineage>
        <taxon>Bacteria</taxon>
        <taxon>Pseudomonadati</taxon>
        <taxon>Thermodesulfobacteriota</taxon>
        <taxon>Desulfobulbia</taxon>
        <taxon>Desulfobulbales</taxon>
        <taxon>Desulfobulbaceae</taxon>
        <taxon>Desulfobulbus</taxon>
    </lineage>
</organism>
<keyword evidence="3" id="KW-0479">Metal-binding</keyword>
<accession>A0A7U3YJS4</accession>
<sequence length="520" mass="57250">MTSILLIHPPLAKAGEPPAGIAALAGCLRAHGVDCTLVDANLEGLLWLMGSATNPVDTWSTRALKHREANLAALRSPATYANIDRYQRAVRDINRVLELAVASRPELSISLANYEDNSLDPLASSDLLRAAEEYRANLFFPWFEQHLAPKIAAKAPRFIGISLCYLSQTLCSFSLIGFLRATFLHIPLLLGGGLLTSWMRHPGWTNPFAGLVAQCIAGPGEGPLLDLLGLAHQHHDVAPDYDGLSLADYLSPGLILPYAASRGCYWNKCTFCPETAEQSRYQPVDPQTVVAHLHQLCRHTQPSLIHLLDNAVSPAVMSALIDNPPGAPWYGFVRFHEQLADVDFCHRLHASGCMLLKLGLESGSQQVLDGLHKGIDLALVEQVLAALYQAGIATYVYLLFGTPAESAVEARQTLAFVQRHHQEISFLNLAIFNMPIAGAEATALAGTTFSQGDLSLYCDFPHPQGWDRRAIRTFLDKEFKRQPELAAIFRRDPPYFTSNHAAFFNDHSPWPSRCKHEKRA</sequence>